<keyword evidence="2" id="KW-0768">Sushi</keyword>
<comment type="caution">
    <text evidence="2">Lacks conserved residue(s) required for the propagation of feature annotation.</text>
</comment>
<dbReference type="PROSITE" id="PS00514">
    <property type="entry name" value="FIBRINOGEN_C_1"/>
    <property type="match status" value="1"/>
</dbReference>
<dbReference type="InterPro" id="IPR014716">
    <property type="entry name" value="Fibrinogen_a/b/g_C_1"/>
</dbReference>
<feature type="chain" id="PRO_5035805592" description="Fibrinogen C-terminal domain-containing protein" evidence="3">
    <location>
        <begin position="24"/>
        <end position="387"/>
    </location>
</feature>
<evidence type="ECO:0000313" key="6">
    <source>
        <dbReference type="EMBL" id="CAG2225024.1"/>
    </source>
</evidence>
<dbReference type="InterPro" id="IPR002181">
    <property type="entry name" value="Fibrinogen_a/b/g_C_dom"/>
</dbReference>
<evidence type="ECO:0000259" key="5">
    <source>
        <dbReference type="PROSITE" id="PS51406"/>
    </source>
</evidence>
<dbReference type="PROSITE" id="PS50923">
    <property type="entry name" value="SUSHI"/>
    <property type="match status" value="1"/>
</dbReference>
<dbReference type="InterPro" id="IPR036056">
    <property type="entry name" value="Fibrinogen-like_C"/>
</dbReference>
<evidence type="ECO:0000256" key="3">
    <source>
        <dbReference type="SAM" id="SignalP"/>
    </source>
</evidence>
<dbReference type="InterPro" id="IPR035976">
    <property type="entry name" value="Sushi/SCR/CCP_sf"/>
</dbReference>
<evidence type="ECO:0008006" key="8">
    <source>
        <dbReference type="Google" id="ProtNLM"/>
    </source>
</evidence>
<dbReference type="InterPro" id="IPR020837">
    <property type="entry name" value="Fibrinogen_CS"/>
</dbReference>
<dbReference type="EMBL" id="CAJPWZ010001832">
    <property type="protein sequence ID" value="CAG2225024.1"/>
    <property type="molecule type" value="Genomic_DNA"/>
</dbReference>
<keyword evidence="1" id="KW-1015">Disulfide bond</keyword>
<dbReference type="NCBIfam" id="NF040941">
    <property type="entry name" value="GGGWT_bact"/>
    <property type="match status" value="1"/>
</dbReference>
<evidence type="ECO:0000256" key="1">
    <source>
        <dbReference type="ARBA" id="ARBA00023157"/>
    </source>
</evidence>
<dbReference type="InterPro" id="IPR050373">
    <property type="entry name" value="Fibrinogen_C-term_domain"/>
</dbReference>
<dbReference type="SMART" id="SM00186">
    <property type="entry name" value="FBG"/>
    <property type="match status" value="1"/>
</dbReference>
<comment type="caution">
    <text evidence="6">The sequence shown here is derived from an EMBL/GenBank/DDBJ whole genome shotgun (WGS) entry which is preliminary data.</text>
</comment>
<dbReference type="Proteomes" id="UP000683360">
    <property type="component" value="Unassembled WGS sequence"/>
</dbReference>
<name>A0A8S3SW49_MYTED</name>
<dbReference type="PANTHER" id="PTHR19143">
    <property type="entry name" value="FIBRINOGEN/TENASCIN/ANGIOPOEITIN"/>
    <property type="match status" value="1"/>
</dbReference>
<feature type="signal peptide" evidence="3">
    <location>
        <begin position="1"/>
        <end position="23"/>
    </location>
</feature>
<evidence type="ECO:0000256" key="2">
    <source>
        <dbReference type="PROSITE-ProRule" id="PRU00302"/>
    </source>
</evidence>
<dbReference type="CDD" id="cd00033">
    <property type="entry name" value="CCP"/>
    <property type="match status" value="1"/>
</dbReference>
<accession>A0A8S3SW49</accession>
<organism evidence="6 7">
    <name type="scientific">Mytilus edulis</name>
    <name type="common">Blue mussel</name>
    <dbReference type="NCBI Taxonomy" id="6550"/>
    <lineage>
        <taxon>Eukaryota</taxon>
        <taxon>Metazoa</taxon>
        <taxon>Spiralia</taxon>
        <taxon>Lophotrochozoa</taxon>
        <taxon>Mollusca</taxon>
        <taxon>Bivalvia</taxon>
        <taxon>Autobranchia</taxon>
        <taxon>Pteriomorphia</taxon>
        <taxon>Mytilida</taxon>
        <taxon>Mytiloidea</taxon>
        <taxon>Mytilidae</taxon>
        <taxon>Mytilinae</taxon>
        <taxon>Mytilus</taxon>
    </lineage>
</organism>
<evidence type="ECO:0000259" key="4">
    <source>
        <dbReference type="PROSITE" id="PS50923"/>
    </source>
</evidence>
<dbReference type="Pfam" id="PF00147">
    <property type="entry name" value="Fibrinogen_C"/>
    <property type="match status" value="2"/>
</dbReference>
<keyword evidence="3" id="KW-0732">Signal</keyword>
<dbReference type="GO" id="GO:0005615">
    <property type="term" value="C:extracellular space"/>
    <property type="evidence" value="ECO:0007669"/>
    <property type="project" value="TreeGrafter"/>
</dbReference>
<dbReference type="PANTHER" id="PTHR19143:SF444">
    <property type="entry name" value="PROTEIN SCABROUS"/>
    <property type="match status" value="1"/>
</dbReference>
<reference evidence="6" key="1">
    <citation type="submission" date="2021-03" db="EMBL/GenBank/DDBJ databases">
        <authorList>
            <person name="Bekaert M."/>
        </authorList>
    </citation>
    <scope>NUCLEOTIDE SEQUENCE</scope>
</reference>
<dbReference type="OrthoDB" id="6083156at2759"/>
<dbReference type="PROSITE" id="PS51406">
    <property type="entry name" value="FIBRINOGEN_C_2"/>
    <property type="match status" value="1"/>
</dbReference>
<dbReference type="AlphaFoldDB" id="A0A8S3SW49"/>
<dbReference type="CDD" id="cd00087">
    <property type="entry name" value="FReD"/>
    <property type="match status" value="1"/>
</dbReference>
<proteinExistence type="predicted"/>
<dbReference type="Pfam" id="PF00084">
    <property type="entry name" value="Sushi"/>
    <property type="match status" value="1"/>
</dbReference>
<protein>
    <recommendedName>
        <fullName evidence="8">Fibrinogen C-terminal domain-containing protein</fullName>
    </recommendedName>
</protein>
<evidence type="ECO:0000313" key="7">
    <source>
        <dbReference type="Proteomes" id="UP000683360"/>
    </source>
</evidence>
<dbReference type="InterPro" id="IPR000436">
    <property type="entry name" value="Sushi_SCR_CCP_dom"/>
</dbReference>
<keyword evidence="7" id="KW-1185">Reference proteome</keyword>
<dbReference type="Gene3D" id="3.90.215.10">
    <property type="entry name" value="Gamma Fibrinogen, chain A, domain 1"/>
    <property type="match status" value="2"/>
</dbReference>
<dbReference type="SUPFAM" id="SSF57535">
    <property type="entry name" value="Complement control module/SCR domain"/>
    <property type="match status" value="1"/>
</dbReference>
<feature type="domain" description="Sushi" evidence="4">
    <location>
        <begin position="149"/>
        <end position="209"/>
    </location>
</feature>
<dbReference type="SUPFAM" id="SSF56496">
    <property type="entry name" value="Fibrinogen C-terminal domain-like"/>
    <property type="match status" value="1"/>
</dbReference>
<sequence>MDILFGSYPVILLVLTSVGHCEAFLEDVCYDNDVECKHPNDITIMGHLQLRKSQQTNILRRIQQITLLKCVQECFITSQCIAINYRKNWDLCDVLGEMINGTLEDVEGCIYSEISTWPKSLAGVCADHNCTAGRKCVKDGNGGVKCIAAYCETLLPDIYEAVSIETFGLYKNLGTGNKFKCNDGFALIGRPYAVCTYHGEWAVLFNCIEEALYPLRDCSDLPRRFGSGVYRIHPTASTKFKVYCEMETDDGGWTVIQSRLDGSTNFYKGWTAYEDGFGNLEHEFWLDATTNYRLEINGYMASSTAGDSLTYHNGNMFSTYDRDNDIATTNCAVVYEGAWWYQRCHQSNLNGAYLSGWKSSHADGVIWLHWKGHYYSLKSTRLMIKKL</sequence>
<feature type="domain" description="Fibrinogen C-terminal" evidence="5">
    <location>
        <begin position="209"/>
        <end position="387"/>
    </location>
</feature>
<gene>
    <name evidence="6" type="ORF">MEDL_38191</name>
</gene>